<protein>
    <submittedName>
        <fullName evidence="6">Acyl-CoA-binding domain-containing protein 2</fullName>
    </submittedName>
</protein>
<name>A0A1Q9DDC2_SYMMI</name>
<gene>
    <name evidence="6" type="primary">ACBP2</name>
    <name evidence="6" type="ORF">AK812_SmicGene25016</name>
</gene>
<evidence type="ECO:0000256" key="3">
    <source>
        <dbReference type="SAM" id="MobiDB-lite"/>
    </source>
</evidence>
<feature type="compositionally biased region" description="Acidic residues" evidence="3">
    <location>
        <begin position="1236"/>
        <end position="1245"/>
    </location>
</feature>
<dbReference type="InterPro" id="IPR014352">
    <property type="entry name" value="FERM/acyl-CoA-bd_prot_sf"/>
</dbReference>
<feature type="chain" id="PRO_5012322131" evidence="4">
    <location>
        <begin position="19"/>
        <end position="3032"/>
    </location>
</feature>
<reference evidence="6 7" key="1">
    <citation type="submission" date="2016-02" db="EMBL/GenBank/DDBJ databases">
        <title>Genome analysis of coral dinoflagellate symbionts highlights evolutionary adaptations to a symbiotic lifestyle.</title>
        <authorList>
            <person name="Aranda M."/>
            <person name="Li Y."/>
            <person name="Liew Y.J."/>
            <person name="Baumgarten S."/>
            <person name="Simakov O."/>
            <person name="Wilson M."/>
            <person name="Piel J."/>
            <person name="Ashoor H."/>
            <person name="Bougouffa S."/>
            <person name="Bajic V.B."/>
            <person name="Ryu T."/>
            <person name="Ravasi T."/>
            <person name="Bayer T."/>
            <person name="Micklem G."/>
            <person name="Kim H."/>
            <person name="Bhak J."/>
            <person name="Lajeunesse T.C."/>
            <person name="Voolstra C.R."/>
        </authorList>
    </citation>
    <scope>NUCLEOTIDE SEQUENCE [LARGE SCALE GENOMIC DNA]</scope>
    <source>
        <strain evidence="6 7">CCMP2467</strain>
    </source>
</reference>
<evidence type="ECO:0000256" key="2">
    <source>
        <dbReference type="ARBA" id="ARBA00023121"/>
    </source>
</evidence>
<feature type="region of interest" description="Disordered" evidence="3">
    <location>
        <begin position="1007"/>
        <end position="1038"/>
    </location>
</feature>
<organism evidence="6 7">
    <name type="scientific">Symbiodinium microadriaticum</name>
    <name type="common">Dinoflagellate</name>
    <name type="synonym">Zooxanthella microadriatica</name>
    <dbReference type="NCBI Taxonomy" id="2951"/>
    <lineage>
        <taxon>Eukaryota</taxon>
        <taxon>Sar</taxon>
        <taxon>Alveolata</taxon>
        <taxon>Dinophyceae</taxon>
        <taxon>Suessiales</taxon>
        <taxon>Symbiodiniaceae</taxon>
        <taxon>Symbiodinium</taxon>
    </lineage>
</organism>
<dbReference type="InterPro" id="IPR006212">
    <property type="entry name" value="Furin_repeat"/>
</dbReference>
<evidence type="ECO:0000259" key="5">
    <source>
        <dbReference type="PROSITE" id="PS51228"/>
    </source>
</evidence>
<dbReference type="SUPFAM" id="SSF47027">
    <property type="entry name" value="Acyl-CoA binding protein"/>
    <property type="match status" value="1"/>
</dbReference>
<dbReference type="InterPro" id="IPR000582">
    <property type="entry name" value="Acyl-CoA-binding_protein"/>
</dbReference>
<evidence type="ECO:0000256" key="1">
    <source>
        <dbReference type="ARBA" id="ARBA00005567"/>
    </source>
</evidence>
<dbReference type="EMBL" id="LSRX01000594">
    <property type="protein sequence ID" value="OLP93115.1"/>
    <property type="molecule type" value="Genomic_DNA"/>
</dbReference>
<feature type="compositionally biased region" description="Basic and acidic residues" evidence="3">
    <location>
        <begin position="2772"/>
        <end position="2781"/>
    </location>
</feature>
<dbReference type="InterPro" id="IPR035984">
    <property type="entry name" value="Acyl-CoA-binding_sf"/>
</dbReference>
<sequence length="3032" mass="331077">MRGQFCLFTVLCWLRGSAVDIDQCEEVSRPAGTGLLQAKSHLDPSRLQEVESESDLAILGESWQGALQLQELGANNSLNRLAAQCRKDKARKAKAQVPRVPLEVAQQLREVARADVIRVRDGDPCPGEITLWQFFHNETSTSCCPSNSTDCAGCAMFSAGKCQKCEDGYLRQNGTCVACLSTIDWVNEKGESCDRIKEEDCNDRPVNGQSSKQACCNCNGGHKSPTPFKYADKRFAVGVPIYLEPLPRTATRYSVNGECNLAAYNLTLDGSTGVISYQGSMAPPVKAFSVQCEVTAHEGVGLSETVKVSVTAEHMTYSSAVLVFSQKTSSYPVASSGTLQDFSMVCAPEQPWLSVDASGTVTASQASAQTVGGVTDAGEDYSGMDGGVCVVTATGSNSTTKRTATFAAIRPRPWPELVYESSYAEVVIGEQLPPLKLQTPKGYEEGRGGLKPTSFVISCTVGDPIWSYDRNWGVGLLQNHQILEVAPDGSIALAPGESMAQMFDEIPAYQAHRKNFQMRCGVYGLFPGTDFQPIFTQMIFNVKDSKCWVKEQIVGEVIWEEHTTEETHCRQFCRLSKVCSHFTFADDTCKHYRINNVDGTSVMTYAKVTDCTDLSTCIRLKHPEWVVAGDYCPVEYDIRRGGPVYRKDSLIPQEVMYLASVPSGSTAQCATGSWLVQRARPEADYVDTKLGYFELAGEEMLCLEPGVPSAKNTTDTTGQDFTISLDWATLACPQPLTHEVEDDVLHPLVFDDPTTLQPDDHWLHPCDCVPPGWGLGFPANALVAEGLPPASDGSGLSHQPLLGAFIPPPLLIVQGQFACPSRQLLPGKRGIYFETEAEAFEKADCQVDCAFYWTGTSHGAQTCRLFNGCDSLVREFGIDGDLYALQPSNASCLVANPEHCWKTTMRRQRVNTRQFLTQTQSVSPSFTLSTGLFNQGGLADFQGNASRLLNREDTYEEKMGEISTVKLLGWTEIFKPFGYATLPPTALYAGSSRPEYEWSLLTRSNQRQVNHGPQMTLSQKESSQATAMKQGKSTSTPRGEMVFDFEASEFSLAPQADAGICAGAKMEPASNPRTCRAYGSREVSGWSSTGVSVRAHVRCMKMERLGKYVRNLQVVTSSGASYSSSDAVLANTRNSRRAEGDKQGFLQGGAAAGDNFSQDAMEADEGDVDLEVWTLMVMPARKTRRLSDFSWEQTTWTCASGKAKELDLGGDSEEADEADEAEVDDSDAEAAQTAVDSEDESEPSEDPNAGVHLIHLMRFVELATEESQEDEDDEMVPFNSEHGVVLAQEGMESGPLQQAGTTRGNHRSGTRLEAMYQYSSLKTVCYDKEREGAKVAADVGAEDAPGADAPAADALGADARVCVVSQREATLGKMVCGYAQALCGKLDDPDWEDRSAEGWYWSNKEDGTERFYRIKIFARCADVRSSSLILAGINLTRVVSSNLLQDVPAKTDSVAMSKSFRYVHLFQQCDALLLMGGIGVEHCARPAYREPGSHVWRGKRPLPSSFLHGTELNVACWQERYQSFRAGYRHATETLHCVNGDWYNSLQLPELTAFSCEPCVLVAGKGFNRGYTNYAKRNQQELYYFSRMALRVYTELGSLAATHGAAQTYCLMKGSGGTSAGGNMTLMAASGCPEILAMQVVGSAEVEDRMMALLDFGIPDSGFCLEAVPGSDGVSPSLAYKKCDLENAQQLISPMAVPGVMWDMHKESDRTLGEDFHKAYGSYCGAHGALASLAFGQVFGGKCRQKSARVLPLLPPLLPPPPTRRHLGAVVHVPVRASDQVRSFACREGSALGVQTSWVQGEWMDTAITYDKRSSDWPEWNTLLADFPVLCADGEALTGFKLLPARNIFRFECSRIGGLGQTFEYFSAQVEVKKFDQRRMIKVDCGADALLSGFHFEFSEGGRWARSKYTCSKAGGAPVVMEPSTTIESMTQAPEGIFCPLEPDAHTGRYKSPVSKLGMTWAGYVNALTGDTLSFERWCVGPDCSSPVGGADPVGVLMTMLEVLNVTNFDGHFEAKGVPSMDEGGMDDLAKKLKDFKAEMPKYADECLDYGELWNKLTETHINADKEEVVEESKLEPDVGTVDAELPDVHPCEIVQTTGFGIFGRLGEGDGKNSPPNLLYKARCPGTIVDLPFDISKQAVDLQVEIEGYKACNPYEAGFSRLFCDIHCVRDAVIRGDRTILRNLEEATKISNDNMRKMVEWSTEATRTETEYLDKKIDHSLKINTIYLHHIAKNTQPKEEEQKPKRQTCKLRCSVSASKELLQNAVTATGSMLAELKGFAEISSLGVSRVAAGDALTRFLSAAEPLVEGNATRTGQVQKFQSLMSDLYQTMRASTGGLTKAQAVGRQVAREAQQLQERTRRQAQVLGIYRAHSRDAHKAAKSWARLDAERTLVTLDKLWWRIRDRLDRYIDIAGAETWLQATCRRQKDGETAKLVLERRRRWWARLGWATGESEEITQLERSLATLAEYENCKAGTLNLLQSYSSGMKSMRRSRAQLRAVWRETSNLMGELAAIISRALSISCDGDVFGSLMAAEGCKSALAAQTLDQIRISICTMSYREACGTQELGLLKETCYGPSMLSNFSCAETACALREYLRDIRITEKKSGATKMRVCAVSLRIVQRGADAPRSDSEGTEPPSDEEEGLFGCRSLQVKDEFVGSDGQEDSGLLLQERVSLGRFGTLALEPADILLVMTQVLAKKEGPVLYAAFVEKSSAIKAVSKLDGMDLRSNAEKRAAAGCRRSGVYDPSEHLLGVQPLPHTQRRGSKPTLLGRKSEAPKVSDEGAADAEDAKEEVMTESTSSTTRRNVAAATPKRASRPGKPRGAAAALLAQASPRGPREVSPATGSTALPAPPSHSEDSVPLGSAQSVDSSSDAQVHRSPQPTQSRALCCGDGCLGGFRDLLRSSADKKPNAAGAESAPLRLPVGRSFQEQRESERRVRLAELNMRFAAAQEAAKGLLLSSDEKLQLYAYQKQAIEGPVFGNPPSALNATARSKRDAWAKLKCMDKDVAKQGYCALVDKFAPGWRSRAGVGV</sequence>
<feature type="region of interest" description="Disordered" evidence="3">
    <location>
        <begin position="1202"/>
        <end position="1248"/>
    </location>
</feature>
<feature type="compositionally biased region" description="Low complexity" evidence="3">
    <location>
        <begin position="2864"/>
        <end position="2874"/>
    </location>
</feature>
<dbReference type="Proteomes" id="UP000186817">
    <property type="component" value="Unassembled WGS sequence"/>
</dbReference>
<dbReference type="GO" id="GO:0006631">
    <property type="term" value="P:fatty acid metabolic process"/>
    <property type="evidence" value="ECO:0007669"/>
    <property type="project" value="TreeGrafter"/>
</dbReference>
<evidence type="ECO:0000313" key="6">
    <source>
        <dbReference type="EMBL" id="OLP93115.1"/>
    </source>
</evidence>
<feature type="compositionally biased region" description="Acidic residues" evidence="3">
    <location>
        <begin position="1208"/>
        <end position="1228"/>
    </location>
</feature>
<dbReference type="PANTHER" id="PTHR23310">
    <property type="entry name" value="ACYL-COA-BINDING PROTEIN, ACBP"/>
    <property type="match status" value="1"/>
</dbReference>
<feature type="region of interest" description="Disordered" evidence="3">
    <location>
        <begin position="2747"/>
        <end position="2889"/>
    </location>
</feature>
<proteinExistence type="inferred from homology"/>
<feature type="region of interest" description="Disordered" evidence="3">
    <location>
        <begin position="2625"/>
        <end position="2644"/>
    </location>
</feature>
<feature type="compositionally biased region" description="Polar residues" evidence="3">
    <location>
        <begin position="1007"/>
        <end position="1037"/>
    </location>
</feature>
<keyword evidence="7" id="KW-1185">Reference proteome</keyword>
<feature type="signal peptide" evidence="4">
    <location>
        <begin position="1"/>
        <end position="18"/>
    </location>
</feature>
<dbReference type="Pfam" id="PF00887">
    <property type="entry name" value="ACBP"/>
    <property type="match status" value="1"/>
</dbReference>
<dbReference type="PROSITE" id="PS51228">
    <property type="entry name" value="ACB_2"/>
    <property type="match status" value="1"/>
</dbReference>
<feature type="domain" description="ACB" evidence="5">
    <location>
        <begin position="2943"/>
        <end position="3026"/>
    </location>
</feature>
<evidence type="ECO:0000256" key="4">
    <source>
        <dbReference type="SAM" id="SignalP"/>
    </source>
</evidence>
<feature type="compositionally biased region" description="Low complexity" evidence="3">
    <location>
        <begin position="2821"/>
        <end position="2835"/>
    </location>
</feature>
<dbReference type="Gene3D" id="1.20.80.10">
    <property type="match status" value="1"/>
</dbReference>
<comment type="caution">
    <text evidence="6">The sequence shown here is derived from an EMBL/GenBank/DDBJ whole genome shotgun (WGS) entry which is preliminary data.</text>
</comment>
<keyword evidence="2" id="KW-0446">Lipid-binding</keyword>
<keyword evidence="4" id="KW-0732">Signal</keyword>
<dbReference type="GO" id="GO:0000062">
    <property type="term" value="F:fatty-acyl-CoA binding"/>
    <property type="evidence" value="ECO:0007669"/>
    <property type="project" value="InterPro"/>
</dbReference>
<dbReference type="CDD" id="cd00064">
    <property type="entry name" value="FU"/>
    <property type="match status" value="1"/>
</dbReference>
<accession>A0A1Q9DDC2</accession>
<comment type="similarity">
    <text evidence="1">Belongs to the ACBP family.</text>
</comment>
<dbReference type="PANTHER" id="PTHR23310:SF62">
    <property type="entry name" value="ACYL-COA BINDING PROTEIN 1, ISOFORM A"/>
    <property type="match status" value="1"/>
</dbReference>
<evidence type="ECO:0000313" key="7">
    <source>
        <dbReference type="Proteomes" id="UP000186817"/>
    </source>
</evidence>
<dbReference type="OrthoDB" id="421539at2759"/>